<accession>A0A9X4RR01</accession>
<evidence type="ECO:0000256" key="1">
    <source>
        <dbReference type="SAM" id="Phobius"/>
    </source>
</evidence>
<feature type="transmembrane region" description="Helical" evidence="1">
    <location>
        <begin position="49"/>
        <end position="69"/>
    </location>
</feature>
<proteinExistence type="predicted"/>
<comment type="caution">
    <text evidence="2">The sequence shown here is derived from an EMBL/GenBank/DDBJ whole genome shotgun (WGS) entry which is preliminary data.</text>
</comment>
<dbReference type="AlphaFoldDB" id="A0A9X4RR01"/>
<protein>
    <submittedName>
        <fullName evidence="2">Uncharacterized protein</fullName>
    </submittedName>
</protein>
<keyword evidence="1" id="KW-0472">Membrane</keyword>
<name>A0A9X4RR01_9BACT</name>
<dbReference type="EMBL" id="JAPHEH010000001">
    <property type="protein sequence ID" value="MDG4476797.1"/>
    <property type="molecule type" value="Genomic_DNA"/>
</dbReference>
<dbReference type="Proteomes" id="UP001154240">
    <property type="component" value="Unassembled WGS sequence"/>
</dbReference>
<evidence type="ECO:0000313" key="3">
    <source>
        <dbReference type="Proteomes" id="UP001154240"/>
    </source>
</evidence>
<evidence type="ECO:0000313" key="2">
    <source>
        <dbReference type="EMBL" id="MDG4476797.1"/>
    </source>
</evidence>
<reference evidence="2" key="1">
    <citation type="journal article" date="2022" name="bioRxiv">
        <title>Thiovibrio frasassiensisgen. nov., sp. nov., an autotrophic, elemental sulfur disproportionating bacterium isolated from sulfidic karst sediment, and proposal of Thiovibrionaceae fam. nov.</title>
        <authorList>
            <person name="Aronson H."/>
            <person name="Thomas C."/>
            <person name="Bhattacharyya M."/>
            <person name="Eckstein S."/>
            <person name="Jensen S."/>
            <person name="Barco R."/>
            <person name="Macalady J."/>
            <person name="Amend J."/>
        </authorList>
    </citation>
    <scope>NUCLEOTIDE SEQUENCE</scope>
    <source>
        <strain evidence="2">RS19-109</strain>
    </source>
</reference>
<keyword evidence="1" id="KW-0812">Transmembrane</keyword>
<feature type="transmembrane region" description="Helical" evidence="1">
    <location>
        <begin position="12"/>
        <end position="29"/>
    </location>
</feature>
<sequence>MFKSIKDLIYHILILVLSATIALSLPYTGKLIADNYLTYWTLIESEKPFLISVEIAVAVFLILLFNYLLSNWQNRKFAKMARNDLGLVRAAHPKSFRIKKRIRKFKEQEGMEKDVMLIGSTGFNTFVDPESDLHHIIQNCRAAKIMLLNPFGEGAFLRAKSIPDPDITLEHFREQIAKSVDFLKSLKVCEKDITLKLYKETPLFKLTVLGDYVFMKYYHAGLNVKEMPEYIFRHSSNHGSLFHPLYQFFLSRWRDSNIPEYDFDTDELVYRDNSGNEVKREKLDSLAMNPCSINC</sequence>
<gene>
    <name evidence="2" type="ORF">OLX77_11590</name>
</gene>
<keyword evidence="1" id="KW-1133">Transmembrane helix</keyword>
<dbReference type="RefSeq" id="WP_307633762.1">
    <property type="nucleotide sequence ID" value="NZ_JAPHEH010000001.1"/>
</dbReference>
<organism evidence="2 3">
    <name type="scientific">Thiovibrio frasassiensis</name>
    <dbReference type="NCBI Taxonomy" id="2984131"/>
    <lineage>
        <taxon>Bacteria</taxon>
        <taxon>Pseudomonadati</taxon>
        <taxon>Thermodesulfobacteriota</taxon>
        <taxon>Desulfobulbia</taxon>
        <taxon>Desulfobulbales</taxon>
        <taxon>Thiovibrionaceae</taxon>
        <taxon>Thiovibrio</taxon>
    </lineage>
</organism>
<keyword evidence="3" id="KW-1185">Reference proteome</keyword>
<reference evidence="2" key="2">
    <citation type="submission" date="2022-10" db="EMBL/GenBank/DDBJ databases">
        <authorList>
            <person name="Aronson H.S."/>
        </authorList>
    </citation>
    <scope>NUCLEOTIDE SEQUENCE</scope>
    <source>
        <strain evidence="2">RS19-109</strain>
    </source>
</reference>